<dbReference type="RefSeq" id="WP_058265250.1">
    <property type="nucleotide sequence ID" value="NZ_FMYN01000002.1"/>
</dbReference>
<dbReference type="GO" id="GO:0009228">
    <property type="term" value="P:thiamine biosynthetic process"/>
    <property type="evidence" value="ECO:0007669"/>
    <property type="project" value="UniProtKB-KW"/>
</dbReference>
<evidence type="ECO:0000259" key="3">
    <source>
        <dbReference type="Pfam" id="PF02581"/>
    </source>
</evidence>
<dbReference type="AlphaFoldDB" id="A0A0V8GGS8"/>
<dbReference type="GO" id="GO:0005737">
    <property type="term" value="C:cytoplasm"/>
    <property type="evidence" value="ECO:0007669"/>
    <property type="project" value="TreeGrafter"/>
</dbReference>
<feature type="domain" description="Thiamine phosphate synthase/TenI" evidence="3">
    <location>
        <begin position="28"/>
        <end position="179"/>
    </location>
</feature>
<dbReference type="Gene3D" id="3.20.20.70">
    <property type="entry name" value="Aldolase class I"/>
    <property type="match status" value="1"/>
</dbReference>
<dbReference type="Pfam" id="PF02581">
    <property type="entry name" value="TMP-TENI"/>
    <property type="match status" value="1"/>
</dbReference>
<dbReference type="PANTHER" id="PTHR20857:SF22">
    <property type="entry name" value="THIAZOLE TAUTOMERASE"/>
    <property type="match status" value="1"/>
</dbReference>
<proteinExistence type="predicted"/>
<dbReference type="InterPro" id="IPR036206">
    <property type="entry name" value="ThiamineP_synth_sf"/>
</dbReference>
<dbReference type="InterPro" id="IPR022998">
    <property type="entry name" value="ThiamineP_synth_TenI"/>
</dbReference>
<evidence type="ECO:0000313" key="4">
    <source>
        <dbReference type="EMBL" id="KSU49491.1"/>
    </source>
</evidence>
<dbReference type="InterPro" id="IPR013785">
    <property type="entry name" value="Aldolase_TIM"/>
</dbReference>
<comment type="caution">
    <text evidence="4">The sequence shown here is derived from an EMBL/GenBank/DDBJ whole genome shotgun (WGS) entry which is preliminary data.</text>
</comment>
<dbReference type="GO" id="GO:0004789">
    <property type="term" value="F:thiamine-phosphate diphosphorylase activity"/>
    <property type="evidence" value="ECO:0007669"/>
    <property type="project" value="TreeGrafter"/>
</dbReference>
<evidence type="ECO:0000256" key="2">
    <source>
        <dbReference type="ARBA" id="ARBA00022977"/>
    </source>
</evidence>
<dbReference type="PANTHER" id="PTHR20857">
    <property type="entry name" value="THIAMINE-PHOSPHATE PYROPHOSPHORYLASE"/>
    <property type="match status" value="1"/>
</dbReference>
<evidence type="ECO:0000256" key="1">
    <source>
        <dbReference type="ARBA" id="ARBA00004948"/>
    </source>
</evidence>
<protein>
    <submittedName>
        <fullName evidence="4">Transcriptional regulator</fullName>
    </submittedName>
</protein>
<name>A0A0V8GGS8_9BACL</name>
<dbReference type="CDD" id="cd00564">
    <property type="entry name" value="TMP_TenI"/>
    <property type="match status" value="1"/>
</dbReference>
<accession>A0A0V8GGS8</accession>
<reference evidence="4 5" key="1">
    <citation type="journal article" date="2015" name="Int. J. Syst. Evol. Microbiol.">
        <title>Exiguobacterium enclense sp. nov., isolated from sediment.</title>
        <authorList>
            <person name="Dastager S.G."/>
            <person name="Mawlankar R."/>
            <person name="Sonalkar V.V."/>
            <person name="Thorat M.N."/>
            <person name="Mual P."/>
            <person name="Verma A."/>
            <person name="Krishnamurthi S."/>
            <person name="Tang S.K."/>
            <person name="Li W.J."/>
        </authorList>
    </citation>
    <scope>NUCLEOTIDE SEQUENCE [LARGE SCALE GENOMIC DNA]</scope>
    <source>
        <strain evidence="4 5">NIO-1109</strain>
    </source>
</reference>
<comment type="pathway">
    <text evidence="1">Cofactor biosynthesis; thiamine diphosphate biosynthesis.</text>
</comment>
<gene>
    <name evidence="4" type="ORF">AS033_08980</name>
</gene>
<keyword evidence="2" id="KW-0784">Thiamine biosynthesis</keyword>
<dbReference type="Proteomes" id="UP000053797">
    <property type="component" value="Unassembled WGS sequence"/>
</dbReference>
<sequence length="197" mass="21284">MMRLHLISTGSIHPLDEIKTFQSLQPYTDQLHLREPNLSAAELLDLIEALLGHGYSPDQLTVHDRVDVAHVAGIGVQLTRRSLRVRDVRRHFPDLVIGKSVHSLAEALAAEAEGADRLLYGHIYPTASKPDVPPRGIDALKQVVTFTTKPVIAIGGITPECMPEIAATGATGIAVLSGILGQSDPLAAIRRYQGVRV</sequence>
<dbReference type="EMBL" id="LNQL01000002">
    <property type="protein sequence ID" value="KSU49491.1"/>
    <property type="molecule type" value="Genomic_DNA"/>
</dbReference>
<organism evidence="4 5">
    <name type="scientific">Exiguobacterium indicum</name>
    <dbReference type="NCBI Taxonomy" id="296995"/>
    <lineage>
        <taxon>Bacteria</taxon>
        <taxon>Bacillati</taxon>
        <taxon>Bacillota</taxon>
        <taxon>Bacilli</taxon>
        <taxon>Bacillales</taxon>
        <taxon>Bacillales Family XII. Incertae Sedis</taxon>
        <taxon>Exiguobacterium</taxon>
    </lineage>
</organism>
<evidence type="ECO:0000313" key="5">
    <source>
        <dbReference type="Proteomes" id="UP000053797"/>
    </source>
</evidence>
<dbReference type="SUPFAM" id="SSF51391">
    <property type="entry name" value="Thiamin phosphate synthase"/>
    <property type="match status" value="1"/>
</dbReference>